<sequence>MTEAAPSSPSRRRAWTCRRAQLDLFYLGTAEDTPEGGPGELWISGPNVASGYVCVADSDAVKAKSFPLPGWYNTGDVCTIDENAFLAVVSRTKELIKYERFQASPVELDAYLNRNPLVWRVGSERVALECNYEDFED</sequence>
<protein>
    <submittedName>
        <fullName evidence="3">Uncharacterized protein</fullName>
    </submittedName>
</protein>
<dbReference type="OrthoDB" id="6509636at2759"/>
<name>Q0CQ12_ASPTN</name>
<evidence type="ECO:0000256" key="1">
    <source>
        <dbReference type="ARBA" id="ARBA00006432"/>
    </source>
</evidence>
<proteinExistence type="inferred from homology"/>
<dbReference type="PANTHER" id="PTHR24096:SF149">
    <property type="entry name" value="AMP-BINDING DOMAIN-CONTAINING PROTEIN-RELATED"/>
    <property type="match status" value="1"/>
</dbReference>
<organism evidence="3 4">
    <name type="scientific">Aspergillus terreus (strain NIH 2624 / FGSC A1156)</name>
    <dbReference type="NCBI Taxonomy" id="341663"/>
    <lineage>
        <taxon>Eukaryota</taxon>
        <taxon>Fungi</taxon>
        <taxon>Dikarya</taxon>
        <taxon>Ascomycota</taxon>
        <taxon>Pezizomycotina</taxon>
        <taxon>Eurotiomycetes</taxon>
        <taxon>Eurotiomycetidae</taxon>
        <taxon>Eurotiales</taxon>
        <taxon>Aspergillaceae</taxon>
        <taxon>Aspergillus</taxon>
        <taxon>Aspergillus subgen. Circumdati</taxon>
    </lineage>
</organism>
<dbReference type="RefSeq" id="XP_001213400.1">
    <property type="nucleotide sequence ID" value="XM_001213400.1"/>
</dbReference>
<dbReference type="GeneID" id="4318535"/>
<evidence type="ECO:0000313" key="4">
    <source>
        <dbReference type="Proteomes" id="UP000007963"/>
    </source>
</evidence>
<dbReference type="Gene3D" id="3.40.50.12780">
    <property type="entry name" value="N-terminal domain of ligase-like"/>
    <property type="match status" value="1"/>
</dbReference>
<accession>Q0CQ12</accession>
<dbReference type="AlphaFoldDB" id="Q0CQ12"/>
<dbReference type="Proteomes" id="UP000007963">
    <property type="component" value="Unassembled WGS sequence"/>
</dbReference>
<dbReference type="EMBL" id="CH476598">
    <property type="protein sequence ID" value="EAU36024.1"/>
    <property type="molecule type" value="Genomic_DNA"/>
</dbReference>
<evidence type="ECO:0000313" key="3">
    <source>
        <dbReference type="EMBL" id="EAU36024.1"/>
    </source>
</evidence>
<evidence type="ECO:0000256" key="2">
    <source>
        <dbReference type="ARBA" id="ARBA00022598"/>
    </source>
</evidence>
<dbReference type="GO" id="GO:0016405">
    <property type="term" value="F:CoA-ligase activity"/>
    <property type="evidence" value="ECO:0007669"/>
    <property type="project" value="TreeGrafter"/>
</dbReference>
<dbReference type="SUPFAM" id="SSF56801">
    <property type="entry name" value="Acetyl-CoA synthetase-like"/>
    <property type="match status" value="1"/>
</dbReference>
<dbReference type="PANTHER" id="PTHR24096">
    <property type="entry name" value="LONG-CHAIN-FATTY-ACID--COA LIGASE"/>
    <property type="match status" value="1"/>
</dbReference>
<dbReference type="InterPro" id="IPR042099">
    <property type="entry name" value="ANL_N_sf"/>
</dbReference>
<comment type="similarity">
    <text evidence="1">Belongs to the ATP-dependent AMP-binding enzyme family.</text>
</comment>
<reference evidence="4" key="1">
    <citation type="submission" date="2005-09" db="EMBL/GenBank/DDBJ databases">
        <title>Annotation of the Aspergillus terreus NIH2624 genome.</title>
        <authorList>
            <person name="Birren B.W."/>
            <person name="Lander E.S."/>
            <person name="Galagan J.E."/>
            <person name="Nusbaum C."/>
            <person name="Devon K."/>
            <person name="Henn M."/>
            <person name="Ma L.-J."/>
            <person name="Jaffe D.B."/>
            <person name="Butler J."/>
            <person name="Alvarez P."/>
            <person name="Gnerre S."/>
            <person name="Grabherr M."/>
            <person name="Kleber M."/>
            <person name="Mauceli E.W."/>
            <person name="Brockman W."/>
            <person name="Rounsley S."/>
            <person name="Young S.K."/>
            <person name="LaButti K."/>
            <person name="Pushparaj V."/>
            <person name="DeCaprio D."/>
            <person name="Crawford M."/>
            <person name="Koehrsen M."/>
            <person name="Engels R."/>
            <person name="Montgomery P."/>
            <person name="Pearson M."/>
            <person name="Howarth C."/>
            <person name="Larson L."/>
            <person name="Luoma S."/>
            <person name="White J."/>
            <person name="Alvarado L."/>
            <person name="Kodira C.D."/>
            <person name="Zeng Q."/>
            <person name="Oleary S."/>
            <person name="Yandava C."/>
            <person name="Denning D.W."/>
            <person name="Nierman W.C."/>
            <person name="Milne T."/>
            <person name="Madden K."/>
        </authorList>
    </citation>
    <scope>NUCLEOTIDE SEQUENCE [LARGE SCALE GENOMIC DNA]</scope>
    <source>
        <strain evidence="4">NIH 2624 / FGSC A1156</strain>
    </source>
</reference>
<dbReference type="STRING" id="341663.Q0CQ12"/>
<dbReference type="eggNOG" id="KOG1176">
    <property type="taxonomic scope" value="Eukaryota"/>
</dbReference>
<dbReference type="VEuPathDB" id="FungiDB:ATEG_04222"/>
<keyword evidence="2" id="KW-0436">Ligase</keyword>
<dbReference type="HOGENOM" id="CLU_1864719_0_0_1"/>
<gene>
    <name evidence="3" type="ORF">ATEG_04222</name>
</gene>